<evidence type="ECO:0000256" key="4">
    <source>
        <dbReference type="SAM" id="Phobius"/>
    </source>
</evidence>
<evidence type="ECO:0000313" key="6">
    <source>
        <dbReference type="Proteomes" id="UP001151760"/>
    </source>
</evidence>
<dbReference type="SUPFAM" id="SSF143113">
    <property type="entry name" value="NAP-like"/>
    <property type="match status" value="1"/>
</dbReference>
<dbReference type="PANTHER" id="PTHR11875">
    <property type="entry name" value="TESTIS-SPECIFIC Y-ENCODED PROTEIN"/>
    <property type="match status" value="1"/>
</dbReference>
<keyword evidence="4" id="KW-0812">Transmembrane</keyword>
<reference evidence="5" key="1">
    <citation type="journal article" date="2022" name="Int. J. Mol. Sci.">
        <title>Draft Genome of Tanacetum Coccineum: Genomic Comparison of Closely Related Tanacetum-Family Plants.</title>
        <authorList>
            <person name="Yamashiro T."/>
            <person name="Shiraishi A."/>
            <person name="Nakayama K."/>
            <person name="Satake H."/>
        </authorList>
    </citation>
    <scope>NUCLEOTIDE SEQUENCE</scope>
</reference>
<gene>
    <name evidence="5" type="ORF">Tco_0769252</name>
</gene>
<feature type="transmembrane region" description="Helical" evidence="4">
    <location>
        <begin position="21"/>
        <end position="40"/>
    </location>
</feature>
<evidence type="ECO:0000256" key="2">
    <source>
        <dbReference type="ARBA" id="ARBA00023186"/>
    </source>
</evidence>
<keyword evidence="2" id="KW-0143">Chaperone</keyword>
<name>A0ABQ4ZA50_9ASTR</name>
<evidence type="ECO:0000256" key="1">
    <source>
        <dbReference type="ARBA" id="ARBA00009947"/>
    </source>
</evidence>
<comment type="similarity">
    <text evidence="1 3">Belongs to the nucleosome assembly protein (NAP) family.</text>
</comment>
<organism evidence="5 6">
    <name type="scientific">Tanacetum coccineum</name>
    <dbReference type="NCBI Taxonomy" id="301880"/>
    <lineage>
        <taxon>Eukaryota</taxon>
        <taxon>Viridiplantae</taxon>
        <taxon>Streptophyta</taxon>
        <taxon>Embryophyta</taxon>
        <taxon>Tracheophyta</taxon>
        <taxon>Spermatophyta</taxon>
        <taxon>Magnoliopsida</taxon>
        <taxon>eudicotyledons</taxon>
        <taxon>Gunneridae</taxon>
        <taxon>Pentapetalae</taxon>
        <taxon>asterids</taxon>
        <taxon>campanulids</taxon>
        <taxon>Asterales</taxon>
        <taxon>Asteraceae</taxon>
        <taxon>Asteroideae</taxon>
        <taxon>Anthemideae</taxon>
        <taxon>Anthemidinae</taxon>
        <taxon>Tanacetum</taxon>
    </lineage>
</organism>
<keyword evidence="6" id="KW-1185">Reference proteome</keyword>
<sequence length="418" mass="47495">MRSHGNEKGGKCNQIIRLRTVIKFRLFINIIVEAGIAVLWRNVGLTHSGHLVFLVAFILKGNNVLSVVKEKKGVPCFLAYCIEDQMKIIGRGDLTERDEENEALKEEANDGTQRMGQNLLKDWDGKSFFNFFKPSHKVLDLWKAIDEAEENSESNGAVYDIGTMDDVDVDDRKEMYRMKTKIEKDDDDEGLVALGHYAKPQRYDIVNGVVKVDGVKGEAATDDSAKEGKGVPDFWLTAMKINEILAEEISERDEEALKYLKDIKWCRMDDPKGFKLEFFFDTNPFFKNSVLTKVYHMIDDDEPILEKAIGTTIEWLPGKLPEAEEAIDEEEAEELQNQMEQDYDIGSTIRDKIIPHDVTGRMVALDMEVGLLNGKALQDMDYWLFGEGLTLLGDRSVSDLPFCILKVSEYSMSAVTRH</sequence>
<keyword evidence="4" id="KW-1133">Transmembrane helix</keyword>
<accession>A0ABQ4ZA50</accession>
<dbReference type="InterPro" id="IPR037231">
    <property type="entry name" value="NAP-like_sf"/>
</dbReference>
<dbReference type="Pfam" id="PF00956">
    <property type="entry name" value="NAP"/>
    <property type="match status" value="1"/>
</dbReference>
<evidence type="ECO:0000256" key="3">
    <source>
        <dbReference type="RuleBase" id="RU003876"/>
    </source>
</evidence>
<dbReference type="EMBL" id="BQNB010011135">
    <property type="protein sequence ID" value="GJS86616.1"/>
    <property type="molecule type" value="Genomic_DNA"/>
</dbReference>
<keyword evidence="4" id="KW-0472">Membrane</keyword>
<comment type="caution">
    <text evidence="5">The sequence shown here is derived from an EMBL/GenBank/DDBJ whole genome shotgun (WGS) entry which is preliminary data.</text>
</comment>
<evidence type="ECO:0000313" key="5">
    <source>
        <dbReference type="EMBL" id="GJS86616.1"/>
    </source>
</evidence>
<dbReference type="InterPro" id="IPR002164">
    <property type="entry name" value="NAP_family"/>
</dbReference>
<dbReference type="Gene3D" id="3.30.1120.90">
    <property type="entry name" value="Nucleosome assembly protein"/>
    <property type="match status" value="1"/>
</dbReference>
<reference evidence="5" key="2">
    <citation type="submission" date="2022-01" db="EMBL/GenBank/DDBJ databases">
        <authorList>
            <person name="Yamashiro T."/>
            <person name="Shiraishi A."/>
            <person name="Satake H."/>
            <person name="Nakayama K."/>
        </authorList>
    </citation>
    <scope>NUCLEOTIDE SEQUENCE</scope>
</reference>
<protein>
    <submittedName>
        <fullName evidence="5">Nucleosome assembly protein 14-like protein isoform X2</fullName>
    </submittedName>
</protein>
<dbReference type="Proteomes" id="UP001151760">
    <property type="component" value="Unassembled WGS sequence"/>
</dbReference>
<proteinExistence type="inferred from homology"/>